<evidence type="ECO:0000313" key="1">
    <source>
        <dbReference type="EMBL" id="KAI5658064.1"/>
    </source>
</evidence>
<organism evidence="1 2">
    <name type="scientific">Catharanthus roseus</name>
    <name type="common">Madagascar periwinkle</name>
    <name type="synonym">Vinca rosea</name>
    <dbReference type="NCBI Taxonomy" id="4058"/>
    <lineage>
        <taxon>Eukaryota</taxon>
        <taxon>Viridiplantae</taxon>
        <taxon>Streptophyta</taxon>
        <taxon>Embryophyta</taxon>
        <taxon>Tracheophyta</taxon>
        <taxon>Spermatophyta</taxon>
        <taxon>Magnoliopsida</taxon>
        <taxon>eudicotyledons</taxon>
        <taxon>Gunneridae</taxon>
        <taxon>Pentapetalae</taxon>
        <taxon>asterids</taxon>
        <taxon>lamiids</taxon>
        <taxon>Gentianales</taxon>
        <taxon>Apocynaceae</taxon>
        <taxon>Rauvolfioideae</taxon>
        <taxon>Vinceae</taxon>
        <taxon>Catharanthinae</taxon>
        <taxon>Catharanthus</taxon>
    </lineage>
</organism>
<name>A0ACC0AD04_CATRO</name>
<keyword evidence="2" id="KW-1185">Reference proteome</keyword>
<reference evidence="2" key="1">
    <citation type="journal article" date="2023" name="Nat. Plants">
        <title>Single-cell RNA sequencing provides a high-resolution roadmap for understanding the multicellular compartmentation of specialized metabolism.</title>
        <authorList>
            <person name="Sun S."/>
            <person name="Shen X."/>
            <person name="Li Y."/>
            <person name="Li Y."/>
            <person name="Wang S."/>
            <person name="Li R."/>
            <person name="Zhang H."/>
            <person name="Shen G."/>
            <person name="Guo B."/>
            <person name="Wei J."/>
            <person name="Xu J."/>
            <person name="St-Pierre B."/>
            <person name="Chen S."/>
            <person name="Sun C."/>
        </authorList>
    </citation>
    <scope>NUCLEOTIDE SEQUENCE [LARGE SCALE GENOMIC DNA]</scope>
</reference>
<gene>
    <name evidence="1" type="ORF">M9H77_26857</name>
</gene>
<dbReference type="EMBL" id="CM044706">
    <property type="protein sequence ID" value="KAI5658064.1"/>
    <property type="molecule type" value="Genomic_DNA"/>
</dbReference>
<comment type="caution">
    <text evidence="1">The sequence shown here is derived from an EMBL/GenBank/DDBJ whole genome shotgun (WGS) entry which is preliminary data.</text>
</comment>
<evidence type="ECO:0000313" key="2">
    <source>
        <dbReference type="Proteomes" id="UP001060085"/>
    </source>
</evidence>
<protein>
    <submittedName>
        <fullName evidence="1">Uncharacterized protein</fullName>
    </submittedName>
</protein>
<accession>A0ACC0AD04</accession>
<sequence length="296" mass="30840">MRLGHSKVLSSPSAIEVPVSLQHAGEVAVNSQVVATVADSSVAATTEILPAANIQDCIAAAGCLKETIAAPIGLKGQPEAQLHLVSAADLPPEAAIVGSSPRTHGGSPLPLSKTNVGSSRTLSQKPGLGQQNEISTASAGIEDRIQKQPAHVFDSLHDVLVNATNRMSIMSAIHPNDDKKDSNSNSDPSNPLSSSPDEDNLELMELIRNIPHKAPLFTNKNLATFVSKASSVLKSSGNRQALLNNFNDFSCTLASKFPSASGQVICSKNTAAPNLQPSNVASNNESHKSGCLDFSD</sequence>
<dbReference type="Proteomes" id="UP001060085">
    <property type="component" value="Linkage Group LG06"/>
</dbReference>
<proteinExistence type="predicted"/>